<feature type="transmembrane region" description="Helical" evidence="1">
    <location>
        <begin position="133"/>
        <end position="153"/>
    </location>
</feature>
<gene>
    <name evidence="3" type="ORF">BN977_04701</name>
</gene>
<accession>W9AWH2</accession>
<dbReference type="OrthoDB" id="23692at2"/>
<keyword evidence="1" id="KW-0812">Transmembrane</keyword>
<dbReference type="Pfam" id="PF00990">
    <property type="entry name" value="GGDEF"/>
    <property type="match status" value="1"/>
</dbReference>
<dbReference type="eggNOG" id="COG2199">
    <property type="taxonomic scope" value="Bacteria"/>
</dbReference>
<feature type="transmembrane region" description="Helical" evidence="1">
    <location>
        <begin position="55"/>
        <end position="78"/>
    </location>
</feature>
<sequence>MSQWWTTPVDYDGQVEYFAERSLTGLIQLLIGAAAAAVGGVVVMGQLSDTAAQPLYARVVALAFAACTFAGALAWWLAPWPSRRMSRVCIVCFDVGVVAVSLVNIRALSGIFALSALILVSFYIVFFDGPKIIVLHGLWSVLAMVALAITIGAQVHGDLFLVLARAIAGTTLAFAPAAAQFAIWVLRTDANEATTDPLTGLLNRRGLSIHVDGLVRRAVKGERTVLVAVIDLDRFKGVNDAFGHAAGDEVLVRTARRLESVVTSSALVARVGGEEFVVVDIVRSGDGASMGEKLRAALADHTDRAVTASIGVTGISAATFAGGDDPVGLLGHLIARADSAMFAAKRDGGDKSVYVAQV</sequence>
<reference evidence="3" key="2">
    <citation type="submission" date="2014-03" db="EMBL/GenBank/DDBJ databases">
        <authorList>
            <person name="Urmite Genomes"/>
        </authorList>
    </citation>
    <scope>NUCLEOTIDE SEQUENCE</scope>
    <source>
        <strain evidence="3">DSM 44829</strain>
    </source>
</reference>
<dbReference type="EMBL" id="CCBB010000003">
    <property type="protein sequence ID" value="CDO09873.1"/>
    <property type="molecule type" value="Genomic_DNA"/>
</dbReference>
<dbReference type="InterPro" id="IPR029787">
    <property type="entry name" value="Nucleotide_cyclase"/>
</dbReference>
<feature type="transmembrane region" description="Helical" evidence="1">
    <location>
        <begin position="160"/>
        <end position="186"/>
    </location>
</feature>
<dbReference type="GO" id="GO:0052621">
    <property type="term" value="F:diguanylate cyclase activity"/>
    <property type="evidence" value="ECO:0007669"/>
    <property type="project" value="TreeGrafter"/>
</dbReference>
<proteinExistence type="predicted"/>
<dbReference type="AlphaFoldDB" id="W9AWH2"/>
<reference evidence="3" key="1">
    <citation type="submission" date="2014-03" db="EMBL/GenBank/DDBJ databases">
        <title>Draft Genome Sequence of Mycobacterium cosmeticum DSM 44829.</title>
        <authorList>
            <person name="Croce O."/>
            <person name="Robert C."/>
            <person name="Raoult D."/>
            <person name="Drancourt M."/>
        </authorList>
    </citation>
    <scope>NUCLEOTIDE SEQUENCE [LARGE SCALE GENOMIC DNA]</scope>
    <source>
        <strain evidence="3">DSM 44829</strain>
    </source>
</reference>
<protein>
    <submittedName>
        <fullName evidence="3">Diguanylate cyclase</fullName>
    </submittedName>
</protein>
<keyword evidence="4" id="KW-1185">Reference proteome</keyword>
<dbReference type="PANTHER" id="PTHR45138:SF9">
    <property type="entry name" value="DIGUANYLATE CYCLASE DGCM-RELATED"/>
    <property type="match status" value="1"/>
</dbReference>
<organism evidence="3 4">
    <name type="scientific">Mycolicibacterium cosmeticum</name>
    <dbReference type="NCBI Taxonomy" id="258533"/>
    <lineage>
        <taxon>Bacteria</taxon>
        <taxon>Bacillati</taxon>
        <taxon>Actinomycetota</taxon>
        <taxon>Actinomycetes</taxon>
        <taxon>Mycobacteriales</taxon>
        <taxon>Mycobacteriaceae</taxon>
        <taxon>Mycolicibacterium</taxon>
    </lineage>
</organism>
<feature type="transmembrane region" description="Helical" evidence="1">
    <location>
        <begin position="25"/>
        <end position="43"/>
    </location>
</feature>
<dbReference type="NCBIfam" id="TIGR00254">
    <property type="entry name" value="GGDEF"/>
    <property type="match status" value="1"/>
</dbReference>
<feature type="transmembrane region" description="Helical" evidence="1">
    <location>
        <begin position="110"/>
        <end position="127"/>
    </location>
</feature>
<dbReference type="PROSITE" id="PS50887">
    <property type="entry name" value="GGDEF"/>
    <property type="match status" value="1"/>
</dbReference>
<dbReference type="SMART" id="SM00267">
    <property type="entry name" value="GGDEF"/>
    <property type="match status" value="1"/>
</dbReference>
<dbReference type="Proteomes" id="UP000028870">
    <property type="component" value="Unassembled WGS sequence"/>
</dbReference>
<evidence type="ECO:0000313" key="4">
    <source>
        <dbReference type="Proteomes" id="UP000028870"/>
    </source>
</evidence>
<name>W9AWH2_MYCCO</name>
<dbReference type="Gene3D" id="3.30.70.270">
    <property type="match status" value="1"/>
</dbReference>
<evidence type="ECO:0000313" key="3">
    <source>
        <dbReference type="EMBL" id="CDO09873.1"/>
    </source>
</evidence>
<evidence type="ECO:0000259" key="2">
    <source>
        <dbReference type="PROSITE" id="PS50887"/>
    </source>
</evidence>
<evidence type="ECO:0000256" key="1">
    <source>
        <dbReference type="SAM" id="Phobius"/>
    </source>
</evidence>
<dbReference type="CDD" id="cd01949">
    <property type="entry name" value="GGDEF"/>
    <property type="match status" value="1"/>
</dbReference>
<keyword evidence="1" id="KW-0472">Membrane</keyword>
<dbReference type="InterPro" id="IPR050469">
    <property type="entry name" value="Diguanylate_Cyclase"/>
</dbReference>
<dbReference type="InterPro" id="IPR000160">
    <property type="entry name" value="GGDEF_dom"/>
</dbReference>
<comment type="caution">
    <text evidence="3">The sequence shown here is derived from an EMBL/GenBank/DDBJ whole genome shotgun (WGS) entry which is preliminary data.</text>
</comment>
<dbReference type="PANTHER" id="PTHR45138">
    <property type="entry name" value="REGULATORY COMPONENTS OF SENSORY TRANSDUCTION SYSTEM"/>
    <property type="match status" value="1"/>
</dbReference>
<dbReference type="SUPFAM" id="SSF55073">
    <property type="entry name" value="Nucleotide cyclase"/>
    <property type="match status" value="1"/>
</dbReference>
<dbReference type="STRING" id="258533.BN977_04701"/>
<keyword evidence="1" id="KW-1133">Transmembrane helix</keyword>
<feature type="domain" description="GGDEF" evidence="2">
    <location>
        <begin position="223"/>
        <end position="357"/>
    </location>
</feature>
<dbReference type="InterPro" id="IPR043128">
    <property type="entry name" value="Rev_trsase/Diguanyl_cyclase"/>
</dbReference>